<feature type="compositionally biased region" description="Basic and acidic residues" evidence="5">
    <location>
        <begin position="401"/>
        <end position="417"/>
    </location>
</feature>
<dbReference type="PANTHER" id="PTHR22706:SF1">
    <property type="entry name" value="ASSEMBLY FACTOR FOR SPINDLE MICROTUBULES"/>
    <property type="match status" value="1"/>
</dbReference>
<keyword evidence="2" id="KW-0963">Cytoplasm</keyword>
<reference evidence="7" key="1">
    <citation type="submission" date="2015-09" db="EMBL/GenBank/DDBJ databases">
        <authorList>
            <consortium name="Pathogen Informatics"/>
        </authorList>
    </citation>
    <scope>NUCLEOTIDE SEQUENCE [LARGE SCALE GENOMIC DNA]</scope>
    <source>
        <strain evidence="7">Lake Konstanz</strain>
    </source>
</reference>
<dbReference type="InterPro" id="IPR000048">
    <property type="entry name" value="IQ_motif_EF-hand-BS"/>
</dbReference>
<dbReference type="OMA" id="SIRCMER"/>
<dbReference type="EMBL" id="CYKH01000936">
    <property type="protein sequence ID" value="CUG69916.1"/>
    <property type="molecule type" value="Genomic_DNA"/>
</dbReference>
<feature type="region of interest" description="Disordered" evidence="5">
    <location>
        <begin position="1110"/>
        <end position="1157"/>
    </location>
</feature>
<evidence type="ECO:0000313" key="7">
    <source>
        <dbReference type="Proteomes" id="UP000051952"/>
    </source>
</evidence>
<feature type="region of interest" description="Disordered" evidence="5">
    <location>
        <begin position="1268"/>
        <end position="1296"/>
    </location>
</feature>
<evidence type="ECO:0000256" key="5">
    <source>
        <dbReference type="SAM" id="MobiDB-lite"/>
    </source>
</evidence>
<name>A0A0S4J2M8_BODSA</name>
<proteinExistence type="predicted"/>
<dbReference type="OrthoDB" id="2148418at2759"/>
<sequence length="1347" mass="147887">MSETLSANVPVPAAPQHPGIFTKRESIEDAILLERQAVELENQGQDLPSIRCMERALLLRCRDGGAVDEACLSAAERLVVKCNTVAVKSFKADDYVTACTLLDNALRVTDGDTEPLRGFDHMRQKLRGTTLNNYGCLERRRGHLQESLQLLTMSLDFAGQQSPATYLNISAICSQIGRQDEAVGHARRAIGLLERLGDTSGMLAIANHNLATALESIDPTASEEAYNVALKIATESFGHNSPTTQSIHRNMQRFHQRAKTVKPITLPPIQSSTNHPRTTAGDGHHNLSAGRVRSPPQQQHHHHQLSRKGVSPQQSPIPQQRLGTSSSTSSMPPARISGRLPAMVASSSPAPPSAPRQPQQRPQTEPGGRKPPIGSRPTTGDSLADSNRPAATAALHPRPPPGEKRREAFGPNDKDESAVTSSTRSKDSKTTTSKKPTAAATTTTSISRENSESPAVGTRRESSSVTPTTSPSTKELKVALTPQNRDLATPTTGRGGLTPRGASRLTPTTKAGGNTPTSNSGGPAGELLDVLPTLPQKTEDLATFMVTRLGTLLAAEEKFEQMYRQVVKIQCMYRRFRSRKELQRRRDARRRQARLHEITLHSAAKRIQRFLKANMRRRVLHQAVAMARQIDTDKKSKSAVVIQKVARRWLARRLVKAKRKLKHASLNATLTLQRWFRKELAIRHVASLHVTADSADIAWIQKQKHWAAATRIQAGWRAAMARDATRDLRGTAMAARDLARRNRCTTAAVKVQSWWRGLMARRAYATKHAARLLHREKLRAVERRRVSTTKLQGFARGIICRNRTAPLLEAQANARIARQEAKRQLAALRLQSWVRMFVAQARYAMMKTRRALALRLRQQDALVRRIQRHLRSYGARRALGKKFAATSVNRQQTTVSSIDAPAQPAAEIVETPVAEIVVVVVEAPPSAPAASVDATGGSSSALPLPDASAVSDASPVDGSSMFSATDDSMTVTSRLREPSPTCVSVTPISPYSGGPLPDIVADADLPTGRTPLRDGAINPPNREHTASGLDIERPLTPVNGSSAVEDDDESSNHKSTPQDETPIVVEEVAEAVPEVVPTALVTVEITTPAASSETPAAATEERIRGASANVASLPSAAESQPLPPPAAKEQKQQDDQEDCSIWNFKPRPPPPRRFGDKHKVAGATLVRVARGFLGRLYAKNVSCIVHEYIERLIERHVDSPNKAAMNQRPMVHTLLERFENDENVAKAKQKLLVADLADEVLEFALNTSNVPHEEYEDDQPLQDIVVAAPTPTGSEDDDNCGDRDESQKKKRHDDDEERHLAALLVMQRSIRMLLAKCKLARLREARRLRWEERREQNSFGDNVDADE</sequence>
<dbReference type="CDD" id="cd23767">
    <property type="entry name" value="IQCD"/>
    <property type="match status" value="1"/>
</dbReference>
<dbReference type="SUPFAM" id="SSF48452">
    <property type="entry name" value="TPR-like"/>
    <property type="match status" value="1"/>
</dbReference>
<feature type="compositionally biased region" description="Low complexity" evidence="5">
    <location>
        <begin position="928"/>
        <end position="951"/>
    </location>
</feature>
<dbReference type="PANTHER" id="PTHR22706">
    <property type="entry name" value="ASSEMBLY FACTOR FOR SPINDLE MICROTUBULES"/>
    <property type="match status" value="1"/>
</dbReference>
<evidence type="ECO:0000313" key="6">
    <source>
        <dbReference type="EMBL" id="CUG69916.1"/>
    </source>
</evidence>
<keyword evidence="4" id="KW-0112">Calmodulin-binding</keyword>
<keyword evidence="3" id="KW-0677">Repeat</keyword>
<dbReference type="GO" id="GO:0051295">
    <property type="term" value="P:establishment of meiotic spindle localization"/>
    <property type="evidence" value="ECO:0007669"/>
    <property type="project" value="TreeGrafter"/>
</dbReference>
<dbReference type="GO" id="GO:0000278">
    <property type="term" value="P:mitotic cell cycle"/>
    <property type="evidence" value="ECO:0007669"/>
    <property type="project" value="TreeGrafter"/>
</dbReference>
<evidence type="ECO:0000256" key="3">
    <source>
        <dbReference type="ARBA" id="ARBA00022737"/>
    </source>
</evidence>
<dbReference type="Gene3D" id="1.25.40.10">
    <property type="entry name" value="Tetratricopeptide repeat domain"/>
    <property type="match status" value="1"/>
</dbReference>
<dbReference type="PROSITE" id="PS50096">
    <property type="entry name" value="IQ"/>
    <property type="match status" value="6"/>
</dbReference>
<keyword evidence="7" id="KW-1185">Reference proteome</keyword>
<feature type="region of interest" description="Disordered" evidence="5">
    <location>
        <begin position="261"/>
        <end position="526"/>
    </location>
</feature>
<feature type="compositionally biased region" description="Low complexity" evidence="5">
    <location>
        <begin position="430"/>
        <end position="447"/>
    </location>
</feature>
<dbReference type="SMART" id="SM00015">
    <property type="entry name" value="IQ"/>
    <property type="match status" value="10"/>
</dbReference>
<accession>A0A0S4J2M8</accession>
<organism evidence="6 7">
    <name type="scientific">Bodo saltans</name>
    <name type="common">Flagellated protozoan</name>
    <dbReference type="NCBI Taxonomy" id="75058"/>
    <lineage>
        <taxon>Eukaryota</taxon>
        <taxon>Discoba</taxon>
        <taxon>Euglenozoa</taxon>
        <taxon>Kinetoplastea</taxon>
        <taxon>Metakinetoplastina</taxon>
        <taxon>Eubodonida</taxon>
        <taxon>Bodonidae</taxon>
        <taxon>Bodo</taxon>
    </lineage>
</organism>
<dbReference type="GO" id="GO:0005737">
    <property type="term" value="C:cytoplasm"/>
    <property type="evidence" value="ECO:0007669"/>
    <property type="project" value="UniProtKB-SubCell"/>
</dbReference>
<feature type="compositionally biased region" description="Polar residues" evidence="5">
    <location>
        <begin position="311"/>
        <end position="331"/>
    </location>
</feature>
<dbReference type="GO" id="GO:0005516">
    <property type="term" value="F:calmodulin binding"/>
    <property type="evidence" value="ECO:0007669"/>
    <property type="project" value="UniProtKB-KW"/>
</dbReference>
<dbReference type="GO" id="GO:0000922">
    <property type="term" value="C:spindle pole"/>
    <property type="evidence" value="ECO:0007669"/>
    <property type="project" value="TreeGrafter"/>
</dbReference>
<feature type="compositionally biased region" description="Polar residues" evidence="5">
    <location>
        <begin position="505"/>
        <end position="521"/>
    </location>
</feature>
<gene>
    <name evidence="6" type="ORF">BSAL_83490</name>
</gene>
<dbReference type="VEuPathDB" id="TriTrypDB:BSAL_83490"/>
<dbReference type="InterPro" id="IPR051185">
    <property type="entry name" value="ASPM"/>
</dbReference>
<feature type="compositionally biased region" description="Low complexity" evidence="5">
    <location>
        <begin position="463"/>
        <end position="473"/>
    </location>
</feature>
<evidence type="ECO:0000256" key="4">
    <source>
        <dbReference type="ARBA" id="ARBA00022860"/>
    </source>
</evidence>
<feature type="compositionally biased region" description="Polar residues" evidence="5">
    <location>
        <begin position="268"/>
        <end position="277"/>
    </location>
</feature>
<feature type="compositionally biased region" description="Basic and acidic residues" evidence="5">
    <location>
        <begin position="1021"/>
        <end position="1033"/>
    </location>
</feature>
<comment type="subcellular location">
    <subcellularLocation>
        <location evidence="1">Cytoplasm</location>
    </subcellularLocation>
</comment>
<dbReference type="InterPro" id="IPR011990">
    <property type="entry name" value="TPR-like_helical_dom_sf"/>
</dbReference>
<feature type="region of interest" description="Disordered" evidence="5">
    <location>
        <begin position="928"/>
        <end position="1062"/>
    </location>
</feature>
<dbReference type="Gene3D" id="1.20.5.190">
    <property type="match status" value="2"/>
</dbReference>
<dbReference type="Proteomes" id="UP000051952">
    <property type="component" value="Unassembled WGS sequence"/>
</dbReference>
<evidence type="ECO:0000256" key="2">
    <source>
        <dbReference type="ARBA" id="ARBA00022490"/>
    </source>
</evidence>
<dbReference type="GO" id="GO:0007051">
    <property type="term" value="P:spindle organization"/>
    <property type="evidence" value="ECO:0007669"/>
    <property type="project" value="TreeGrafter"/>
</dbReference>
<feature type="compositionally biased region" description="Polar residues" evidence="5">
    <location>
        <begin position="960"/>
        <end position="973"/>
    </location>
</feature>
<evidence type="ECO:0000256" key="1">
    <source>
        <dbReference type="ARBA" id="ARBA00004496"/>
    </source>
</evidence>
<dbReference type="Pfam" id="PF00612">
    <property type="entry name" value="IQ"/>
    <property type="match status" value="3"/>
</dbReference>
<feature type="compositionally biased region" description="Polar residues" evidence="5">
    <location>
        <begin position="376"/>
        <end position="385"/>
    </location>
</feature>
<protein>
    <submittedName>
        <fullName evidence="6">IQ calmodulin-binding protein, putative</fullName>
    </submittedName>
</protein>